<gene>
    <name evidence="2" type="ORF">DVH29_14060</name>
</gene>
<dbReference type="SMART" id="SM00327">
    <property type="entry name" value="VWA"/>
    <property type="match status" value="1"/>
</dbReference>
<dbReference type="Gene3D" id="3.40.50.410">
    <property type="entry name" value="von Willebrand factor, type A domain"/>
    <property type="match status" value="1"/>
</dbReference>
<feature type="domain" description="VWFA" evidence="1">
    <location>
        <begin position="61"/>
        <end position="239"/>
    </location>
</feature>
<protein>
    <submittedName>
        <fullName evidence="2">VWA domain-containing protein</fullName>
    </submittedName>
</protein>
<accession>A0A369W215</accession>
<dbReference type="EMBL" id="QQNH01000028">
    <property type="protein sequence ID" value="RDE07925.1"/>
    <property type="molecule type" value="Genomic_DNA"/>
</dbReference>
<sequence>MRSMVGPPFKRRGTPVSAGVSLPCRKLSQCQPSEARPMKTIAALSFALFGLAPIAASAADDVMIVYDGSNSMWGQIEGVSKIEIARDVMAGLVETWPQSTNLGLLAYGHRREGDCTDIELMVKPGPVEKGAFLQTVNSITPRGRTPLTAAVEQAAEFLSYRDNPATVVLVSDGVETCQADPCALAAQLERQGVAFTAHVIGFDLSREEHEQLACIAENTGGIFVPAENADELRAAMTQVQATIESEPVVEQVPEPEPVVEPETPPQTVSAPATVTFGTDFTVTWGETVHSRDWVVIVPAGADEGTSRGYRRVESHDSIALRAPAEPGLYEVRYVLDEGNTTLASTPVEVVAAEQTVSAPATVTFGTEFTVSWGETINPRDWVVIVPSGADEGTSQGYRRVESHDSIALRAPAEPGLYEVRYVLDEGNRTLASTPVEVVAAEQTVSAPATVTFGTEFIVSWGETINPRDWVVIVPSGADEGTSRGYRRVESHDSIALRAPAEPGLYEVRYVLDEGNRTLASTPVEVVAAEQTVSAPATVTFGTEFTVSWGETINPRDWVVIVPAGADEGTSQGYRRVENHDVISLRAPSVPGLYEVRYVLDEGNRTLASTPVEIVEAQQSVSGPEIVRAESEVTVTWGETVHPRDWVVIVAVGADEGTSQGYRRVENHDDITLTAPAETGLYEIRYVLDEGSKTLASSPLEVVAADAPLDDGAGLNAPASATPSETVTVSWTISPDDADRRVALAKADAPDFTWISAHRVGGEQETEITLPDTPGQYEVRFLDISSQSVLGRAIIAVGE</sequence>
<proteinExistence type="predicted"/>
<dbReference type="InterPro" id="IPR036465">
    <property type="entry name" value="vWFA_dom_sf"/>
</dbReference>
<dbReference type="SUPFAM" id="SSF53300">
    <property type="entry name" value="vWA-like"/>
    <property type="match status" value="1"/>
</dbReference>
<dbReference type="Proteomes" id="UP000253759">
    <property type="component" value="Unassembled WGS sequence"/>
</dbReference>
<evidence type="ECO:0000259" key="1">
    <source>
        <dbReference type="PROSITE" id="PS50234"/>
    </source>
</evidence>
<name>A0A369W215_9HYPH</name>
<comment type="caution">
    <text evidence="2">The sequence shown here is derived from an EMBL/GenBank/DDBJ whole genome shotgun (WGS) entry which is preliminary data.</text>
</comment>
<dbReference type="InterPro" id="IPR002035">
    <property type="entry name" value="VWF_A"/>
</dbReference>
<organism evidence="2 3">
    <name type="scientific">Pelagibacterium lacus</name>
    <dbReference type="NCBI Taxonomy" id="2282655"/>
    <lineage>
        <taxon>Bacteria</taxon>
        <taxon>Pseudomonadati</taxon>
        <taxon>Pseudomonadota</taxon>
        <taxon>Alphaproteobacteria</taxon>
        <taxon>Hyphomicrobiales</taxon>
        <taxon>Devosiaceae</taxon>
        <taxon>Pelagibacterium</taxon>
    </lineage>
</organism>
<evidence type="ECO:0000313" key="3">
    <source>
        <dbReference type="Proteomes" id="UP000253759"/>
    </source>
</evidence>
<dbReference type="Pfam" id="PF00092">
    <property type="entry name" value="VWA"/>
    <property type="match status" value="1"/>
</dbReference>
<reference evidence="3" key="1">
    <citation type="submission" date="2018-07" db="EMBL/GenBank/DDBJ databases">
        <authorList>
            <person name="Liu B.-T."/>
            <person name="Du Z."/>
        </authorList>
    </citation>
    <scope>NUCLEOTIDE SEQUENCE [LARGE SCALE GENOMIC DNA]</scope>
    <source>
        <strain evidence="3">XYN52</strain>
    </source>
</reference>
<dbReference type="PROSITE" id="PS50234">
    <property type="entry name" value="VWFA"/>
    <property type="match status" value="1"/>
</dbReference>
<keyword evidence="3" id="KW-1185">Reference proteome</keyword>
<dbReference type="AlphaFoldDB" id="A0A369W215"/>
<evidence type="ECO:0000313" key="2">
    <source>
        <dbReference type="EMBL" id="RDE07925.1"/>
    </source>
</evidence>